<dbReference type="Gene3D" id="3.30.1330.80">
    <property type="entry name" value="Hypothetical protein, similar to alpha- acetolactate decarboxylase, domain 2"/>
    <property type="match status" value="2"/>
</dbReference>
<accession>A0A087CAQ2</accession>
<dbReference type="GO" id="GO:0047605">
    <property type="term" value="F:acetolactate decarboxylase activity"/>
    <property type="evidence" value="ECO:0007669"/>
    <property type="project" value="UniProtKB-UniRule"/>
</dbReference>
<evidence type="ECO:0000256" key="8">
    <source>
        <dbReference type="ARBA" id="ARBA00023239"/>
    </source>
</evidence>
<comment type="similarity">
    <text evidence="3 9">Belongs to the alpha-acetolactate decarboxylase family.</text>
</comment>
<dbReference type="GeneID" id="93093626"/>
<dbReference type="InterPro" id="IPR005128">
    <property type="entry name" value="Acetolactate_a_deCO2ase"/>
</dbReference>
<dbReference type="PIRSF" id="PIRSF001332">
    <property type="entry name" value="Acetolac_decarb"/>
    <property type="match status" value="1"/>
</dbReference>
<sequence length="266" mass="28769">MTSVIDRPGTTFDSDLSMEASELLTSRKGPAPDAHTLYQHGTLALLVPGLLDGTLTMGELLRHGDTGIGTGEGLDGEIVILHGTPYQVRHDGSIVVVSDAFTLPFANVHHASFTPVRRIADVTATALTDWLPTVMGTTNTFFATRITGRFSGMRTRVFAKQPRPYPTLEHTAEHQRTFGADETQGTLLAYYSPQLFNGIAVGGFHIHYLADDLSIGGHVLDFHVEDAQVSVQRFDTLQEHLPVASAPYSSHDFADDDIAGAIAKSE</sequence>
<dbReference type="UniPathway" id="UPA00626">
    <property type="reaction ID" value="UER00678"/>
</dbReference>
<dbReference type="STRING" id="1437603.GCA_000771525_00057"/>
<evidence type="ECO:0000256" key="6">
    <source>
        <dbReference type="ARBA" id="ARBA00022793"/>
    </source>
</evidence>
<comment type="catalytic activity">
    <reaction evidence="1 9">
        <text>(2S)-2-acetolactate + H(+) = (R)-acetoin + CO2</text>
        <dbReference type="Rhea" id="RHEA:21580"/>
        <dbReference type="ChEBI" id="CHEBI:15378"/>
        <dbReference type="ChEBI" id="CHEBI:15686"/>
        <dbReference type="ChEBI" id="CHEBI:16526"/>
        <dbReference type="ChEBI" id="CHEBI:58476"/>
        <dbReference type="EC" id="4.1.1.5"/>
    </reaction>
</comment>
<evidence type="ECO:0000256" key="4">
    <source>
        <dbReference type="ARBA" id="ARBA00013204"/>
    </source>
</evidence>
<evidence type="ECO:0000256" key="5">
    <source>
        <dbReference type="ARBA" id="ARBA00020164"/>
    </source>
</evidence>
<evidence type="ECO:0000256" key="2">
    <source>
        <dbReference type="ARBA" id="ARBA00005170"/>
    </source>
</evidence>
<comment type="caution">
    <text evidence="10">The sequence shown here is derived from an EMBL/GenBank/DDBJ whole genome shotgun (WGS) entry which is preliminary data.</text>
</comment>
<dbReference type="GO" id="GO:0045151">
    <property type="term" value="P:acetoin biosynthetic process"/>
    <property type="evidence" value="ECO:0007669"/>
    <property type="project" value="UniProtKB-UniRule"/>
</dbReference>
<evidence type="ECO:0000313" key="10">
    <source>
        <dbReference type="EMBL" id="KFI80352.1"/>
    </source>
</evidence>
<dbReference type="eggNOG" id="COG3527">
    <property type="taxonomic scope" value="Bacteria"/>
</dbReference>
<organism evidence="10 11">
    <name type="scientific">Bifidobacterium mongoliense DSM 21395</name>
    <dbReference type="NCBI Taxonomy" id="1437603"/>
    <lineage>
        <taxon>Bacteria</taxon>
        <taxon>Bacillati</taxon>
        <taxon>Actinomycetota</taxon>
        <taxon>Actinomycetes</taxon>
        <taxon>Bifidobacteriales</taxon>
        <taxon>Bifidobacteriaceae</taxon>
        <taxon>Bifidobacterium</taxon>
    </lineage>
</organism>
<dbReference type="PANTHER" id="PTHR35524">
    <property type="entry name" value="ALPHA-ACETOLACTATE DECARBOXYLASE"/>
    <property type="match status" value="1"/>
</dbReference>
<dbReference type="EMBL" id="JGZE01000001">
    <property type="protein sequence ID" value="KFI80352.1"/>
    <property type="molecule type" value="Genomic_DNA"/>
</dbReference>
<evidence type="ECO:0000256" key="9">
    <source>
        <dbReference type="PIRNR" id="PIRNR001332"/>
    </source>
</evidence>
<name>A0A087CAQ2_9BIFI</name>
<comment type="pathway">
    <text evidence="2 9">Polyol metabolism; (R,R)-butane-2,3-diol biosynthesis; (R,R)-butane-2,3-diol from pyruvate: step 2/3.</text>
</comment>
<evidence type="ECO:0000256" key="3">
    <source>
        <dbReference type="ARBA" id="ARBA00007106"/>
    </source>
</evidence>
<keyword evidence="11" id="KW-1185">Reference proteome</keyword>
<dbReference type="PANTHER" id="PTHR35524:SF1">
    <property type="entry name" value="ALPHA-ACETOLACTATE DECARBOXYLASE"/>
    <property type="match status" value="1"/>
</dbReference>
<dbReference type="EC" id="4.1.1.5" evidence="4 9"/>
<gene>
    <name evidence="10" type="ORF">BMON_0225</name>
</gene>
<proteinExistence type="inferred from homology"/>
<keyword evidence="7 9" id="KW-0005">Acetoin biosynthesis</keyword>
<dbReference type="RefSeq" id="WP_237745271.1">
    <property type="nucleotide sequence ID" value="NZ_JDUO01000001.1"/>
</dbReference>
<dbReference type="SUPFAM" id="SSF117856">
    <property type="entry name" value="AF0104/ALDC/Ptd012-like"/>
    <property type="match status" value="1"/>
</dbReference>
<keyword evidence="6 9" id="KW-0210">Decarboxylase</keyword>
<keyword evidence="8 9" id="KW-0456">Lyase</keyword>
<dbReference type="AlphaFoldDB" id="A0A087CAQ2"/>
<evidence type="ECO:0000256" key="1">
    <source>
        <dbReference type="ARBA" id="ARBA00001784"/>
    </source>
</evidence>
<evidence type="ECO:0000313" key="11">
    <source>
        <dbReference type="Proteomes" id="UP000029082"/>
    </source>
</evidence>
<protein>
    <recommendedName>
        <fullName evidence="5 9">Alpha-acetolactate decarboxylase</fullName>
        <ecNumber evidence="4 9">4.1.1.5</ecNumber>
    </recommendedName>
</protein>
<evidence type="ECO:0000256" key="7">
    <source>
        <dbReference type="ARBA" id="ARBA00023061"/>
    </source>
</evidence>
<reference evidence="10 11" key="1">
    <citation type="submission" date="2014-03" db="EMBL/GenBank/DDBJ databases">
        <title>Genomics of Bifidobacteria.</title>
        <authorList>
            <person name="Ventura M."/>
            <person name="Milani C."/>
            <person name="Lugli G.A."/>
        </authorList>
    </citation>
    <scope>NUCLEOTIDE SEQUENCE [LARGE SCALE GENOMIC DNA]</scope>
    <source>
        <strain evidence="10 11">DSM 21395</strain>
    </source>
</reference>
<dbReference type="CDD" id="cd17299">
    <property type="entry name" value="acetolactate_decarboxylase"/>
    <property type="match status" value="1"/>
</dbReference>
<dbReference type="Proteomes" id="UP000029082">
    <property type="component" value="Unassembled WGS sequence"/>
</dbReference>
<dbReference type="Pfam" id="PF03306">
    <property type="entry name" value="AAL_decarboxy"/>
    <property type="match status" value="1"/>
</dbReference>
<dbReference type="NCBIfam" id="TIGR01252">
    <property type="entry name" value="acetolac_decarb"/>
    <property type="match status" value="1"/>
</dbReference>